<proteinExistence type="predicted"/>
<evidence type="ECO:0000313" key="4">
    <source>
        <dbReference type="EMBL" id="ACQ80314.1"/>
    </source>
</evidence>
<gene>
    <name evidence="4" type="ordered locus">Bcav_2059</name>
</gene>
<protein>
    <submittedName>
        <fullName evidence="4">Uncharacterized protein</fullName>
    </submittedName>
</protein>
<evidence type="ECO:0000313" key="5">
    <source>
        <dbReference type="Proteomes" id="UP000007962"/>
    </source>
</evidence>
<keyword evidence="3" id="KW-1133">Transmembrane helix</keyword>
<evidence type="ECO:0000256" key="3">
    <source>
        <dbReference type="SAM" id="Phobius"/>
    </source>
</evidence>
<accession>C5C6A8</accession>
<keyword evidence="1" id="KW-0175">Coiled coil</keyword>
<keyword evidence="5" id="KW-1185">Reference proteome</keyword>
<sequence>MLWFVVWTVLVLAALAALVLVGLRLWRSGKALLAELERASELAERLERRLAALEEAAPQLPVEAEIMLTSERRDALHAARADIRAARATRRAIRADRAYGWWNRIGMLNHERRPAPSGGVYTDPDTAPAGTRSGESAP</sequence>
<dbReference type="KEGG" id="bcv:Bcav_2059"/>
<feature type="coiled-coil region" evidence="1">
    <location>
        <begin position="29"/>
        <end position="56"/>
    </location>
</feature>
<dbReference type="eggNOG" id="ENOG5033N6D">
    <property type="taxonomic scope" value="Bacteria"/>
</dbReference>
<dbReference type="RefSeq" id="WP_015882554.1">
    <property type="nucleotide sequence ID" value="NC_012669.1"/>
</dbReference>
<dbReference type="HOGENOM" id="CLU_1851242_0_0_11"/>
<dbReference type="STRING" id="471853.Bcav_2059"/>
<organism evidence="4 5">
    <name type="scientific">Beutenbergia cavernae (strain ATCC BAA-8 / DSM 12333 / CCUG 43141 / JCM 11478 / NBRC 16432 / NCIMB 13614 / HKI 0122)</name>
    <dbReference type="NCBI Taxonomy" id="471853"/>
    <lineage>
        <taxon>Bacteria</taxon>
        <taxon>Bacillati</taxon>
        <taxon>Actinomycetota</taxon>
        <taxon>Actinomycetes</taxon>
        <taxon>Micrococcales</taxon>
        <taxon>Beutenbergiaceae</taxon>
        <taxon>Beutenbergia</taxon>
    </lineage>
</organism>
<dbReference type="Proteomes" id="UP000007962">
    <property type="component" value="Chromosome"/>
</dbReference>
<dbReference type="AlphaFoldDB" id="C5C6A8"/>
<evidence type="ECO:0000256" key="1">
    <source>
        <dbReference type="SAM" id="Coils"/>
    </source>
</evidence>
<name>C5C6A8_BEUC1</name>
<feature type="region of interest" description="Disordered" evidence="2">
    <location>
        <begin position="110"/>
        <end position="138"/>
    </location>
</feature>
<keyword evidence="3" id="KW-0472">Membrane</keyword>
<reference evidence="4 5" key="1">
    <citation type="journal article" date="2009" name="Stand. Genomic Sci.">
        <title>Complete genome sequence of Beutenbergia cavernae type strain (HKI 0122).</title>
        <authorList>
            <person name="Land M."/>
            <person name="Pukall R."/>
            <person name="Abt B."/>
            <person name="Goker M."/>
            <person name="Rohde M."/>
            <person name="Glavina Del Rio T."/>
            <person name="Tice H."/>
            <person name="Copeland A."/>
            <person name="Cheng J.F."/>
            <person name="Lucas S."/>
            <person name="Chen F."/>
            <person name="Nolan M."/>
            <person name="Bruce D."/>
            <person name="Goodwin L."/>
            <person name="Pitluck S."/>
            <person name="Ivanova N."/>
            <person name="Mavromatis K."/>
            <person name="Ovchinnikova G."/>
            <person name="Pati A."/>
            <person name="Chen A."/>
            <person name="Palaniappan K."/>
            <person name="Hauser L."/>
            <person name="Chang Y.J."/>
            <person name="Jefferies C.C."/>
            <person name="Saunders E."/>
            <person name="Brettin T."/>
            <person name="Detter J.C."/>
            <person name="Han C."/>
            <person name="Chain P."/>
            <person name="Bristow J."/>
            <person name="Eisen J.A."/>
            <person name="Markowitz V."/>
            <person name="Hugenholtz P."/>
            <person name="Kyrpides N.C."/>
            <person name="Klenk H.P."/>
            <person name="Lapidus A."/>
        </authorList>
    </citation>
    <scope>NUCLEOTIDE SEQUENCE [LARGE SCALE GENOMIC DNA]</scope>
    <source>
        <strain evidence="5">ATCC BAA-8 / DSM 12333 / NBRC 16432</strain>
    </source>
</reference>
<feature type="transmembrane region" description="Helical" evidence="3">
    <location>
        <begin position="6"/>
        <end position="26"/>
    </location>
</feature>
<keyword evidence="3" id="KW-0812">Transmembrane</keyword>
<dbReference type="EMBL" id="CP001618">
    <property type="protein sequence ID" value="ACQ80314.1"/>
    <property type="molecule type" value="Genomic_DNA"/>
</dbReference>
<evidence type="ECO:0000256" key="2">
    <source>
        <dbReference type="SAM" id="MobiDB-lite"/>
    </source>
</evidence>